<name>A0ABP0QLH5_9DINO</name>
<dbReference type="Proteomes" id="UP001642464">
    <property type="component" value="Unassembled WGS sequence"/>
</dbReference>
<reference evidence="2 3" key="1">
    <citation type="submission" date="2024-02" db="EMBL/GenBank/DDBJ databases">
        <authorList>
            <person name="Chen Y."/>
            <person name="Shah S."/>
            <person name="Dougan E. K."/>
            <person name="Thang M."/>
            <person name="Chan C."/>
        </authorList>
    </citation>
    <scope>NUCLEOTIDE SEQUENCE [LARGE SCALE GENOMIC DNA]</scope>
</reference>
<dbReference type="EMBL" id="CAXAMM010039800">
    <property type="protein sequence ID" value="CAK9089084.1"/>
    <property type="molecule type" value="Genomic_DNA"/>
</dbReference>
<accession>A0ABP0QLH5</accession>
<evidence type="ECO:0000313" key="3">
    <source>
        <dbReference type="Proteomes" id="UP001642464"/>
    </source>
</evidence>
<feature type="non-terminal residue" evidence="2">
    <location>
        <position position="72"/>
    </location>
</feature>
<keyword evidence="3" id="KW-1185">Reference proteome</keyword>
<comment type="caution">
    <text evidence="2">The sequence shown here is derived from an EMBL/GenBank/DDBJ whole genome shotgun (WGS) entry which is preliminary data.</text>
</comment>
<keyword evidence="1" id="KW-1133">Transmembrane helix</keyword>
<keyword evidence="1" id="KW-0472">Membrane</keyword>
<evidence type="ECO:0000256" key="1">
    <source>
        <dbReference type="SAM" id="Phobius"/>
    </source>
</evidence>
<protein>
    <submittedName>
        <fullName evidence="2">Uncharacterized protein</fullName>
    </submittedName>
</protein>
<sequence>MADVASMLRWSLPPILVYIVLLVKFAGMTMSPLDFVEIFSGKGELSRAMRSANFIGVSIDYDHDPRTQDLLS</sequence>
<proteinExistence type="predicted"/>
<evidence type="ECO:0000313" key="2">
    <source>
        <dbReference type="EMBL" id="CAK9089084.1"/>
    </source>
</evidence>
<gene>
    <name evidence="2" type="ORF">SCF082_LOCUS42043</name>
</gene>
<organism evidence="2 3">
    <name type="scientific">Durusdinium trenchii</name>
    <dbReference type="NCBI Taxonomy" id="1381693"/>
    <lineage>
        <taxon>Eukaryota</taxon>
        <taxon>Sar</taxon>
        <taxon>Alveolata</taxon>
        <taxon>Dinophyceae</taxon>
        <taxon>Suessiales</taxon>
        <taxon>Symbiodiniaceae</taxon>
        <taxon>Durusdinium</taxon>
    </lineage>
</organism>
<keyword evidence="1" id="KW-0812">Transmembrane</keyword>
<feature type="transmembrane region" description="Helical" evidence="1">
    <location>
        <begin position="15"/>
        <end position="40"/>
    </location>
</feature>